<name>A0AAC8QUW5_9ENTR</name>
<sequence>MIVRLPHHVSGKWLRDAWFDTGTGVTVKISEGCLIMIAESNEGQELRKEFYYFKQVVKGVKSGISGVLCEV</sequence>
<dbReference type="KEGG" id="kin:AB182_14990"/>
<gene>
    <name evidence="2" type="ORF">AB182_14990</name>
</gene>
<proteinExistence type="predicted"/>
<dbReference type="InterPro" id="IPR014944">
    <property type="entry name" value="Toxin_SymE-like"/>
</dbReference>
<accession>A0AAC8QUW5</accession>
<organism evidence="2 3">
    <name type="scientific">Phytobacter ursingii</name>
    <dbReference type="NCBI Taxonomy" id="1972431"/>
    <lineage>
        <taxon>Bacteria</taxon>
        <taxon>Pseudomonadati</taxon>
        <taxon>Pseudomonadota</taxon>
        <taxon>Gammaproteobacteria</taxon>
        <taxon>Enterobacterales</taxon>
        <taxon>Enterobacteriaceae</taxon>
        <taxon>Phytobacter</taxon>
    </lineage>
</organism>
<dbReference type="GO" id="GO:0005737">
    <property type="term" value="C:cytoplasm"/>
    <property type="evidence" value="ECO:0007669"/>
    <property type="project" value="InterPro"/>
</dbReference>
<evidence type="ECO:0000313" key="2">
    <source>
        <dbReference type="EMBL" id="AKL15311.1"/>
    </source>
</evidence>
<dbReference type="GO" id="GO:0003723">
    <property type="term" value="F:RNA binding"/>
    <property type="evidence" value="ECO:0007669"/>
    <property type="project" value="InterPro"/>
</dbReference>
<dbReference type="AlphaFoldDB" id="A0AAC8QUW5"/>
<reference evidence="2 3" key="1">
    <citation type="submission" date="2015-06" db="EMBL/GenBank/DDBJ databases">
        <title>Rapid spread of a carbapenem resistance gene driven by multiple levels of genetic mobility.</title>
        <authorList>
            <person name="Sheppard A.E."/>
            <person name="Stoesser N."/>
            <person name="Wilson D."/>
            <person name="Sebra R."/>
            <person name="Kasarskis A."/>
            <person name="Anson L."/>
            <person name="Giess A."/>
            <person name="Pankhurst L."/>
            <person name="Vaughan A."/>
            <person name="Grim C.J."/>
            <person name="Cox H."/>
            <person name="Yeh A."/>
            <person name="Sifri C.D."/>
            <person name="Walker S."/>
            <person name="Peto T.E."/>
            <person name="Crook D.W."/>
            <person name="Mathers A.J."/>
        </authorList>
    </citation>
    <scope>NUCLEOTIDE SEQUENCE [LARGE SCALE GENOMIC DNA]</scope>
    <source>
        <strain evidence="2 3">CAV1151</strain>
    </source>
</reference>
<feature type="domain" description="Toxin SymE-like" evidence="1">
    <location>
        <begin position="8"/>
        <end position="37"/>
    </location>
</feature>
<dbReference type="EMBL" id="CP011602">
    <property type="protein sequence ID" value="AKL15311.1"/>
    <property type="molecule type" value="Genomic_DNA"/>
</dbReference>
<evidence type="ECO:0000313" key="3">
    <source>
        <dbReference type="Proteomes" id="UP000035479"/>
    </source>
</evidence>
<dbReference type="Pfam" id="PF08845">
    <property type="entry name" value="SymE_toxin"/>
    <property type="match status" value="1"/>
</dbReference>
<dbReference type="GO" id="GO:0016788">
    <property type="term" value="F:hydrolase activity, acting on ester bonds"/>
    <property type="evidence" value="ECO:0007669"/>
    <property type="project" value="InterPro"/>
</dbReference>
<evidence type="ECO:0000259" key="1">
    <source>
        <dbReference type="Pfam" id="PF08845"/>
    </source>
</evidence>
<dbReference type="GO" id="GO:0016070">
    <property type="term" value="P:RNA metabolic process"/>
    <property type="evidence" value="ECO:0007669"/>
    <property type="project" value="InterPro"/>
</dbReference>
<dbReference type="Proteomes" id="UP000035479">
    <property type="component" value="Chromosome"/>
</dbReference>
<protein>
    <recommendedName>
        <fullName evidence="1">Toxin SymE-like domain-containing protein</fullName>
    </recommendedName>
</protein>